<keyword evidence="2" id="KW-0648">Protein biosynthesis</keyword>
<dbReference type="SUPFAM" id="SSF54534">
    <property type="entry name" value="FKBP-like"/>
    <property type="match status" value="1"/>
</dbReference>
<organism evidence="2 3">
    <name type="scientific">Rhodoferax fermentans</name>
    <dbReference type="NCBI Taxonomy" id="28066"/>
    <lineage>
        <taxon>Bacteria</taxon>
        <taxon>Pseudomonadati</taxon>
        <taxon>Pseudomonadota</taxon>
        <taxon>Betaproteobacteria</taxon>
        <taxon>Burkholderiales</taxon>
        <taxon>Comamonadaceae</taxon>
        <taxon>Rhodoferax</taxon>
    </lineage>
</organism>
<protein>
    <submittedName>
        <fullName evidence="2">Transcription elongation factor GreAB</fullName>
    </submittedName>
</protein>
<dbReference type="InterPro" id="IPR018151">
    <property type="entry name" value="TF_GreA/GreB_CS"/>
</dbReference>
<sequence length="133" mass="14269">MHKTLSGQRLLTELDFTRLSKLNRGQLPEDLAEDLNSADLVVSQDIAPDIVTMNSQVEIVHDGSALRQKFTLCYPANADAGRGLISVLSPVGAALLGRRVGDTACWTMPQGEARSAKVAAILFQPEASGDYTT</sequence>
<dbReference type="STRING" id="28066.RF819_01255"/>
<reference evidence="2 3" key="1">
    <citation type="submission" date="2017-01" db="EMBL/GenBank/DDBJ databases">
        <title>Genome sequencing of Rhodoferax fermentans JCM 7819.</title>
        <authorList>
            <person name="Kim Y.J."/>
            <person name="Farh M.E.-A."/>
            <person name="Yang D.-C."/>
        </authorList>
    </citation>
    <scope>NUCLEOTIDE SEQUENCE [LARGE SCALE GENOMIC DNA]</scope>
    <source>
        <strain evidence="2 3">JCM 7819</strain>
    </source>
</reference>
<comment type="caution">
    <text evidence="2">The sequence shown here is derived from an EMBL/GenBank/DDBJ whole genome shotgun (WGS) entry which is preliminary data.</text>
</comment>
<dbReference type="Pfam" id="PF01272">
    <property type="entry name" value="GreA_GreB"/>
    <property type="match status" value="1"/>
</dbReference>
<evidence type="ECO:0000313" key="3">
    <source>
        <dbReference type="Proteomes" id="UP000190750"/>
    </source>
</evidence>
<evidence type="ECO:0000313" key="2">
    <source>
        <dbReference type="EMBL" id="OOV05512.1"/>
    </source>
</evidence>
<proteinExistence type="predicted"/>
<evidence type="ECO:0000259" key="1">
    <source>
        <dbReference type="Pfam" id="PF01272"/>
    </source>
</evidence>
<dbReference type="GO" id="GO:0032784">
    <property type="term" value="P:regulation of DNA-templated transcription elongation"/>
    <property type="evidence" value="ECO:0007669"/>
    <property type="project" value="InterPro"/>
</dbReference>
<dbReference type="GO" id="GO:0003746">
    <property type="term" value="F:translation elongation factor activity"/>
    <property type="evidence" value="ECO:0007669"/>
    <property type="project" value="UniProtKB-KW"/>
</dbReference>
<dbReference type="PANTHER" id="PTHR30437">
    <property type="entry name" value="TRANSCRIPTION ELONGATION FACTOR GREA"/>
    <property type="match status" value="1"/>
</dbReference>
<dbReference type="EMBL" id="MTJN01000002">
    <property type="protein sequence ID" value="OOV05512.1"/>
    <property type="molecule type" value="Genomic_DNA"/>
</dbReference>
<dbReference type="GO" id="GO:0006354">
    <property type="term" value="P:DNA-templated transcription elongation"/>
    <property type="evidence" value="ECO:0007669"/>
    <property type="project" value="TreeGrafter"/>
</dbReference>
<dbReference type="RefSeq" id="WP_078363291.1">
    <property type="nucleotide sequence ID" value="NZ_MTJN01000002.1"/>
</dbReference>
<dbReference type="InterPro" id="IPR036953">
    <property type="entry name" value="GreA/GreB_C_sf"/>
</dbReference>
<dbReference type="Proteomes" id="UP000190750">
    <property type="component" value="Unassembled WGS sequence"/>
</dbReference>
<gene>
    <name evidence="2" type="ORF">RF819_01255</name>
</gene>
<dbReference type="InterPro" id="IPR023459">
    <property type="entry name" value="Tscrpt_elong_fac_GreA/B_fam"/>
</dbReference>
<dbReference type="Gene3D" id="3.10.50.30">
    <property type="entry name" value="Transcription elongation factor, GreA/GreB, C-terminal domain"/>
    <property type="match status" value="1"/>
</dbReference>
<keyword evidence="3" id="KW-1185">Reference proteome</keyword>
<keyword evidence="2" id="KW-0251">Elongation factor</keyword>
<accession>A0A1T1AMZ5</accession>
<dbReference type="PROSITE" id="PS00830">
    <property type="entry name" value="GREAB_2"/>
    <property type="match status" value="1"/>
</dbReference>
<name>A0A1T1AMZ5_RHOFE</name>
<dbReference type="OrthoDB" id="192847at2"/>
<dbReference type="AlphaFoldDB" id="A0A1T1AMZ5"/>
<dbReference type="GO" id="GO:0070063">
    <property type="term" value="F:RNA polymerase binding"/>
    <property type="evidence" value="ECO:0007669"/>
    <property type="project" value="InterPro"/>
</dbReference>
<feature type="domain" description="Transcription elongation factor GreA/GreB C-terminal" evidence="1">
    <location>
        <begin position="49"/>
        <end position="121"/>
    </location>
</feature>
<dbReference type="InterPro" id="IPR001437">
    <property type="entry name" value="Tscrpt_elong_fac_GreA/B_C"/>
</dbReference>
<dbReference type="PANTHER" id="PTHR30437:SF5">
    <property type="entry name" value="REGULATOR OF NUCLEOSIDE DIPHOSPHATE KINASE"/>
    <property type="match status" value="1"/>
</dbReference>
<dbReference type="GO" id="GO:0003677">
    <property type="term" value="F:DNA binding"/>
    <property type="evidence" value="ECO:0007669"/>
    <property type="project" value="InterPro"/>
</dbReference>